<sequence>MADLRSAVLEANRLLPEWDLVVSTQGNASGFDPGRGRMIIKPSGVPYDRLKRSDLVTLDLSGRVVAGRGRPSVDWPHHLFLYREVPGLGGVVHTHSPFATAFAAAGLAVPCLTTGQADVFGGEIPATPYADNRGDRIGRAILKARRPGCPAVILGGHGLFAFGPDPVAAVKAARLAEYFARLNCFALLLGRSAGRELTGLAAAEVRKWNRRYQGGGYGQEPARRGVSRR</sequence>
<evidence type="ECO:0000313" key="8">
    <source>
        <dbReference type="EMBL" id="OPZ92546.1"/>
    </source>
</evidence>
<accession>A0A1V5MH78</accession>
<keyword evidence="6" id="KW-0862">Zinc</keyword>
<dbReference type="AlphaFoldDB" id="A0A1V5MH78"/>
<proteinExistence type="inferred from homology"/>
<comment type="catalytic activity">
    <reaction evidence="1">
        <text>L-ribulose 5-phosphate = D-xylulose 5-phosphate</text>
        <dbReference type="Rhea" id="RHEA:22368"/>
        <dbReference type="ChEBI" id="CHEBI:57737"/>
        <dbReference type="ChEBI" id="CHEBI:58226"/>
        <dbReference type="EC" id="5.1.3.4"/>
    </reaction>
</comment>
<dbReference type="EMBL" id="MWAK01000087">
    <property type="protein sequence ID" value="OPZ92546.1"/>
    <property type="molecule type" value="Genomic_DNA"/>
</dbReference>
<protein>
    <recommendedName>
        <fullName evidence="4">L-ribulose-5-phosphate 4-epimerase</fullName>
        <ecNumber evidence="4">5.1.3.4</ecNumber>
    </recommendedName>
</protein>
<dbReference type="Proteomes" id="UP000485484">
    <property type="component" value="Unassembled WGS sequence"/>
</dbReference>
<dbReference type="InterPro" id="IPR050197">
    <property type="entry name" value="Aldolase_class_II_sugar_metab"/>
</dbReference>
<dbReference type="PANTHER" id="PTHR22789:SF8">
    <property type="entry name" value="L-RIBULOSE-5-PHOSPHATE 4-EPIMERASE SGBE"/>
    <property type="match status" value="1"/>
</dbReference>
<dbReference type="GO" id="GO:0019323">
    <property type="term" value="P:pentose catabolic process"/>
    <property type="evidence" value="ECO:0007669"/>
    <property type="project" value="TreeGrafter"/>
</dbReference>
<dbReference type="GO" id="GO:0005829">
    <property type="term" value="C:cytosol"/>
    <property type="evidence" value="ECO:0007669"/>
    <property type="project" value="TreeGrafter"/>
</dbReference>
<evidence type="ECO:0000259" key="7">
    <source>
        <dbReference type="SMART" id="SM01007"/>
    </source>
</evidence>
<evidence type="ECO:0000256" key="1">
    <source>
        <dbReference type="ARBA" id="ARBA00001726"/>
    </source>
</evidence>
<dbReference type="GO" id="GO:0016832">
    <property type="term" value="F:aldehyde-lyase activity"/>
    <property type="evidence" value="ECO:0007669"/>
    <property type="project" value="TreeGrafter"/>
</dbReference>
<reference evidence="8" key="1">
    <citation type="submission" date="2017-02" db="EMBL/GenBank/DDBJ databases">
        <title>Delving into the versatile metabolic prowess of the omnipresent phylum Bacteroidetes.</title>
        <authorList>
            <person name="Nobu M.K."/>
            <person name="Mei R."/>
            <person name="Narihiro T."/>
            <person name="Kuroda K."/>
            <person name="Liu W.-T."/>
        </authorList>
    </citation>
    <scope>NUCLEOTIDE SEQUENCE</scope>
    <source>
        <strain evidence="8">ADurb.Bin417</strain>
    </source>
</reference>
<keyword evidence="5" id="KW-0479">Metal-binding</keyword>
<dbReference type="GO" id="GO:0008742">
    <property type="term" value="F:L-ribulose-phosphate 4-epimerase activity"/>
    <property type="evidence" value="ECO:0007669"/>
    <property type="project" value="UniProtKB-EC"/>
</dbReference>
<name>A0A1V5MH78_UNCT6</name>
<evidence type="ECO:0000256" key="2">
    <source>
        <dbReference type="ARBA" id="ARBA00001947"/>
    </source>
</evidence>
<feature type="domain" description="Class II aldolase/adducin N-terminal" evidence="7">
    <location>
        <begin position="6"/>
        <end position="184"/>
    </location>
</feature>
<evidence type="ECO:0000256" key="4">
    <source>
        <dbReference type="ARBA" id="ARBA00013186"/>
    </source>
</evidence>
<dbReference type="Gene3D" id="3.40.225.10">
    <property type="entry name" value="Class II aldolase/adducin N-terminal domain"/>
    <property type="match status" value="1"/>
</dbReference>
<evidence type="ECO:0000256" key="3">
    <source>
        <dbReference type="ARBA" id="ARBA00010037"/>
    </source>
</evidence>
<keyword evidence="8" id="KW-0413">Isomerase</keyword>
<dbReference type="InterPro" id="IPR036409">
    <property type="entry name" value="Aldolase_II/adducin_N_sf"/>
</dbReference>
<dbReference type="PANTHER" id="PTHR22789">
    <property type="entry name" value="FUCULOSE PHOSPHATE ALDOLASE"/>
    <property type="match status" value="1"/>
</dbReference>
<dbReference type="EC" id="5.1.3.4" evidence="4"/>
<comment type="cofactor">
    <cofactor evidence="2">
        <name>Zn(2+)</name>
        <dbReference type="ChEBI" id="CHEBI:29105"/>
    </cofactor>
</comment>
<comment type="caution">
    <text evidence="8">The sequence shown here is derived from an EMBL/GenBank/DDBJ whole genome shotgun (WGS) entry which is preliminary data.</text>
</comment>
<dbReference type="GO" id="GO:0046872">
    <property type="term" value="F:metal ion binding"/>
    <property type="evidence" value="ECO:0007669"/>
    <property type="project" value="UniProtKB-KW"/>
</dbReference>
<evidence type="ECO:0000256" key="6">
    <source>
        <dbReference type="ARBA" id="ARBA00022833"/>
    </source>
</evidence>
<evidence type="ECO:0000256" key="5">
    <source>
        <dbReference type="ARBA" id="ARBA00022723"/>
    </source>
</evidence>
<organism evidence="8">
    <name type="scientific">candidate division TA06 bacterium ADurb.Bin417</name>
    <dbReference type="NCBI Taxonomy" id="1852828"/>
    <lineage>
        <taxon>Bacteria</taxon>
        <taxon>Bacteria division TA06</taxon>
    </lineage>
</organism>
<dbReference type="SUPFAM" id="SSF53639">
    <property type="entry name" value="AraD/HMP-PK domain-like"/>
    <property type="match status" value="1"/>
</dbReference>
<comment type="similarity">
    <text evidence="3">Belongs to the aldolase class II family. AraD/FucA subfamily.</text>
</comment>
<dbReference type="SMART" id="SM01007">
    <property type="entry name" value="Aldolase_II"/>
    <property type="match status" value="1"/>
</dbReference>
<dbReference type="InterPro" id="IPR001303">
    <property type="entry name" value="Aldolase_II/adducin_N"/>
</dbReference>
<dbReference type="Pfam" id="PF00596">
    <property type="entry name" value="Aldolase_II"/>
    <property type="match status" value="1"/>
</dbReference>
<gene>
    <name evidence="8" type="primary">ulaF</name>
    <name evidence="8" type="ORF">BWY73_00749</name>
</gene>